<organism evidence="1">
    <name type="scientific">Rhizophora mucronata</name>
    <name type="common">Asiatic mangrove</name>
    <dbReference type="NCBI Taxonomy" id="61149"/>
    <lineage>
        <taxon>Eukaryota</taxon>
        <taxon>Viridiplantae</taxon>
        <taxon>Streptophyta</taxon>
        <taxon>Embryophyta</taxon>
        <taxon>Tracheophyta</taxon>
        <taxon>Spermatophyta</taxon>
        <taxon>Magnoliopsida</taxon>
        <taxon>eudicotyledons</taxon>
        <taxon>Gunneridae</taxon>
        <taxon>Pentapetalae</taxon>
        <taxon>rosids</taxon>
        <taxon>fabids</taxon>
        <taxon>Malpighiales</taxon>
        <taxon>Rhizophoraceae</taxon>
        <taxon>Rhizophora</taxon>
    </lineage>
</organism>
<reference evidence="1" key="1">
    <citation type="submission" date="2018-02" db="EMBL/GenBank/DDBJ databases">
        <title>Rhizophora mucronata_Transcriptome.</title>
        <authorList>
            <person name="Meera S.P."/>
            <person name="Sreeshan A."/>
            <person name="Augustine A."/>
        </authorList>
    </citation>
    <scope>NUCLEOTIDE SEQUENCE</scope>
    <source>
        <tissue evidence="1">Leaf</tissue>
    </source>
</reference>
<dbReference type="EMBL" id="GGEC01072522">
    <property type="protein sequence ID" value="MBX53006.1"/>
    <property type="molecule type" value="Transcribed_RNA"/>
</dbReference>
<protein>
    <submittedName>
        <fullName evidence="1">Uncharacterized protein</fullName>
    </submittedName>
</protein>
<proteinExistence type="predicted"/>
<evidence type="ECO:0000313" key="1">
    <source>
        <dbReference type="EMBL" id="MBX53006.1"/>
    </source>
</evidence>
<name>A0A2P2PE69_RHIMU</name>
<sequence>MSDPLLQIPVPKVITYSKFTLIKHEKQLN</sequence>
<dbReference type="AlphaFoldDB" id="A0A2P2PE69"/>
<accession>A0A2P2PE69</accession>